<feature type="compositionally biased region" description="Polar residues" evidence="3">
    <location>
        <begin position="732"/>
        <end position="743"/>
    </location>
</feature>
<evidence type="ECO:0000256" key="1">
    <source>
        <dbReference type="ARBA" id="ARBA00022737"/>
    </source>
</evidence>
<feature type="compositionally biased region" description="Basic and acidic residues" evidence="3">
    <location>
        <begin position="375"/>
        <end position="403"/>
    </location>
</feature>
<reference evidence="4" key="2">
    <citation type="submission" date="2019-06" db="EMBL/GenBank/DDBJ databases">
        <title>Genomics analysis of Aphanomyces spp. identifies a new class of oomycete effector associated with host adaptation.</title>
        <authorList>
            <person name="Gaulin E."/>
        </authorList>
    </citation>
    <scope>NUCLEOTIDE SEQUENCE</scope>
    <source>
        <strain evidence="4">CBS 578.67</strain>
    </source>
</reference>
<feature type="compositionally biased region" description="Basic and acidic residues" evidence="3">
    <location>
        <begin position="979"/>
        <end position="991"/>
    </location>
</feature>
<protein>
    <submittedName>
        <fullName evidence="5">Aste57867_17119 protein</fullName>
    </submittedName>
</protein>
<feature type="compositionally biased region" description="Low complexity" evidence="3">
    <location>
        <begin position="897"/>
        <end position="911"/>
    </location>
</feature>
<dbReference type="InterPro" id="IPR011990">
    <property type="entry name" value="TPR-like_helical_dom_sf"/>
</dbReference>
<evidence type="ECO:0000313" key="6">
    <source>
        <dbReference type="Proteomes" id="UP000332933"/>
    </source>
</evidence>
<reference evidence="5 6" key="1">
    <citation type="submission" date="2019-03" db="EMBL/GenBank/DDBJ databases">
        <authorList>
            <person name="Gaulin E."/>
            <person name="Dumas B."/>
        </authorList>
    </citation>
    <scope>NUCLEOTIDE SEQUENCE [LARGE SCALE GENOMIC DNA]</scope>
    <source>
        <strain evidence="5">CBS 568.67</strain>
    </source>
</reference>
<dbReference type="PANTHER" id="PTHR45641:SF19">
    <property type="entry name" value="NEPHROCYSTIN-3"/>
    <property type="match status" value="1"/>
</dbReference>
<feature type="compositionally biased region" description="Basic and acidic residues" evidence="3">
    <location>
        <begin position="259"/>
        <end position="274"/>
    </location>
</feature>
<dbReference type="SMART" id="SM00028">
    <property type="entry name" value="TPR"/>
    <property type="match status" value="4"/>
</dbReference>
<feature type="compositionally biased region" description="Polar residues" evidence="3">
    <location>
        <begin position="773"/>
        <end position="785"/>
    </location>
</feature>
<evidence type="ECO:0000313" key="5">
    <source>
        <dbReference type="EMBL" id="VFT93877.1"/>
    </source>
</evidence>
<evidence type="ECO:0000256" key="2">
    <source>
        <dbReference type="ARBA" id="ARBA00022803"/>
    </source>
</evidence>
<gene>
    <name evidence="5" type="primary">Aste57867_17119</name>
    <name evidence="4" type="ORF">As57867_017060</name>
    <name evidence="5" type="ORF">ASTE57867_17119</name>
</gene>
<dbReference type="Proteomes" id="UP000332933">
    <property type="component" value="Unassembled WGS sequence"/>
</dbReference>
<dbReference type="PANTHER" id="PTHR45641">
    <property type="entry name" value="TETRATRICOPEPTIDE REPEAT PROTEIN (AFU_ORTHOLOGUE AFUA_6G03870)"/>
    <property type="match status" value="1"/>
</dbReference>
<feature type="compositionally biased region" description="Basic and acidic residues" evidence="3">
    <location>
        <begin position="921"/>
        <end position="936"/>
    </location>
</feature>
<proteinExistence type="predicted"/>
<dbReference type="SUPFAM" id="SSF48452">
    <property type="entry name" value="TPR-like"/>
    <property type="match status" value="1"/>
</dbReference>
<feature type="compositionally biased region" description="Basic and acidic residues" evidence="3">
    <location>
        <begin position="540"/>
        <end position="550"/>
    </location>
</feature>
<dbReference type="AlphaFoldDB" id="A0A485L7Y5"/>
<dbReference type="EMBL" id="CAADRA010006056">
    <property type="protein sequence ID" value="VFT93877.1"/>
    <property type="molecule type" value="Genomic_DNA"/>
</dbReference>
<feature type="compositionally biased region" description="Polar residues" evidence="3">
    <location>
        <begin position="586"/>
        <end position="595"/>
    </location>
</feature>
<keyword evidence="6" id="KW-1185">Reference proteome</keyword>
<sequence length="1006" mass="108776">MVVTDDVETEHSQLQALQKLDEQCVQYQLQGNYVAALECMERALVLRRHFFGLDSIEVRESCKAVSEMCNLLSMTFLQQENYTVTMELLKKAEILTEHHPQERATTLNNMACYYRRIGKLHGALTCLKRALAIELQLGKVQTTADTHLNLCAVYSTMGKHNEAVEHAQSALILLQEELFSAGKDLKPLEVNKDRVSVLCIAYHNLGVEYEYLKQYSQSVQSYQKGVGIAEQYLGASHGVTVTLTNSYVAARRTVHTKAKKEMIDAQKSPKKEKVGSPPRPKHLEELQTTKPKHPSNIVTSPRTAQNALSQLPPLENPRSHSRPSSPHLTPLGSPRSPSRKPGGMEVDDEADVPLVRHHTLEPLRLPSVKSMDAARSQREARDEIDVHDATTSDEAKEETEAVPKEANQCNNTVEEKGSACMTDANPERDAALAAKGNEITWEEKPPTVPLADDSKDLASAKPVDDETVQRMERANEPGEADKVNTPQEAIMPDKETTPPSQTEDTIDNPSEDEPRQAVKAGEASDVVASEPLEIAVVNDKMPDEIHRQSTDDVAVAAVTENDKVEVPGQVIHEPNETRPGTGDAEGTTSKGQSSGEVDIENENATNVSPVTNPAIEPKDEPTQEQGTAMESQSNDSQTTVSEVATMGSTSDASQPKDTADATPEAAQMMTAQVEPSVTETLVERSIDQPMAATEPPPIILTSASPVVETSMLQSDTVQEGDVAASEQRRNDPSASSVAPATSRPSDETLEESFKLGHSAAVPNPSEIKPTPQEEASNYSPESTQEPVVANEPANRCTIPDDLPKDEESPTSCDQVAPRAVDTVPQLMTPPTEDETDRAVVEPSTEAPKDNPTTEGATSAPIDATRSDEETQKSTSEPNVAGADEANISGTAMEMNSPVVVPEAPAIAVTPPKETQVELDDEKGTNTEPAEKPKDVETNDVASIVSVVEVTSTQEKKAVEIFEGAEVVPVASETSSPSEWTKEPLVGDKAELSESAVPLPEEKTPVT</sequence>
<feature type="region of interest" description="Disordered" evidence="3">
    <location>
        <begin position="358"/>
        <end position="667"/>
    </location>
</feature>
<feature type="compositionally biased region" description="Polar residues" evidence="3">
    <location>
        <begin position="296"/>
        <end position="309"/>
    </location>
</feature>
<dbReference type="OrthoDB" id="2148418at2759"/>
<dbReference type="EMBL" id="VJMH01006035">
    <property type="protein sequence ID" value="KAF0691707.1"/>
    <property type="molecule type" value="Genomic_DNA"/>
</dbReference>
<keyword evidence="2" id="KW-0802">TPR repeat</keyword>
<feature type="compositionally biased region" description="Basic and acidic residues" evidence="3">
    <location>
        <begin position="452"/>
        <end position="482"/>
    </location>
</feature>
<feature type="region of interest" description="Disordered" evidence="3">
    <location>
        <begin position="258"/>
        <end position="346"/>
    </location>
</feature>
<feature type="compositionally biased region" description="Polar residues" evidence="3">
    <location>
        <begin position="602"/>
        <end position="611"/>
    </location>
</feature>
<feature type="region of interest" description="Disordered" evidence="3">
    <location>
        <begin position="969"/>
        <end position="1006"/>
    </location>
</feature>
<dbReference type="Pfam" id="PF13374">
    <property type="entry name" value="TPR_10"/>
    <property type="match status" value="1"/>
</dbReference>
<dbReference type="InterPro" id="IPR019734">
    <property type="entry name" value="TPR_rpt"/>
</dbReference>
<dbReference type="Pfam" id="PF13181">
    <property type="entry name" value="TPR_8"/>
    <property type="match status" value="1"/>
</dbReference>
<dbReference type="Gene3D" id="1.25.40.10">
    <property type="entry name" value="Tetratricopeptide repeat domain"/>
    <property type="match status" value="1"/>
</dbReference>
<feature type="region of interest" description="Disordered" evidence="3">
    <location>
        <begin position="687"/>
        <end position="936"/>
    </location>
</feature>
<evidence type="ECO:0000256" key="3">
    <source>
        <dbReference type="SAM" id="MobiDB-lite"/>
    </source>
</evidence>
<keyword evidence="1" id="KW-0677">Repeat</keyword>
<organism evidence="5 6">
    <name type="scientific">Aphanomyces stellatus</name>
    <dbReference type="NCBI Taxonomy" id="120398"/>
    <lineage>
        <taxon>Eukaryota</taxon>
        <taxon>Sar</taxon>
        <taxon>Stramenopiles</taxon>
        <taxon>Oomycota</taxon>
        <taxon>Saprolegniomycetes</taxon>
        <taxon>Saprolegniales</taxon>
        <taxon>Verrucalvaceae</taxon>
        <taxon>Aphanomyces</taxon>
    </lineage>
</organism>
<name>A0A485L7Y5_9STRA</name>
<accession>A0A485L7Y5</accession>
<feature type="compositionally biased region" description="Polar residues" evidence="3">
    <location>
        <begin position="623"/>
        <end position="656"/>
    </location>
</feature>
<evidence type="ECO:0000313" key="4">
    <source>
        <dbReference type="EMBL" id="KAF0691707.1"/>
    </source>
</evidence>